<sequence>MPNGETSKNTQLSKVQHPLVNPPGEFNDALDDIFTKHDPKWSYRDTIVHAVKKALGDDPATEELAVQIIESLMAVAEARARIKADLEVIGAQLLNVMYTLKNVMIAKAGDTIAIKRKTATLGYVIFDNALGLKRSVARQYMRCYEAFADNAEAIRTFNVGELDILAAEHVTDEQVAEILAKKKEDPDMTRMDVKRMLAELQKKDASLEDGRIQLLNVHSQLQDAKTALSVSESEAKHLRTELATSARKIADREADLARMDDHYKRKQAGLSNMEKDLADKDKEIGRLTREASELRNRKPEVQYVDKPTAPAGYISIAESIQKSNDELAEIEKRIAAEQAALEALETERKKQATAIEAANKVQASLQDVSSSFEVFAAKLMGAQLAVQACETPAQHEPLLEALAAMLRKTVSELDAALGR</sequence>
<evidence type="ECO:0000313" key="3">
    <source>
        <dbReference type="Proteomes" id="UP000055019"/>
    </source>
</evidence>
<dbReference type="RefSeq" id="WP_061151219.1">
    <property type="nucleotide sequence ID" value="NZ_FCOM02000054.1"/>
</dbReference>
<dbReference type="Proteomes" id="UP000055019">
    <property type="component" value="Unassembled WGS sequence"/>
</dbReference>
<proteinExistence type="predicted"/>
<accession>A0A158KUM0</accession>
<gene>
    <name evidence="2" type="primary">smc_2</name>
    <name evidence="2" type="ORF">AWB74_07019</name>
</gene>
<protein>
    <submittedName>
        <fullName evidence="2">Chromosome partition protein Smc</fullName>
    </submittedName>
</protein>
<evidence type="ECO:0000313" key="2">
    <source>
        <dbReference type="EMBL" id="SAL84675.1"/>
    </source>
</evidence>
<feature type="coiled-coil region" evidence="1">
    <location>
        <begin position="270"/>
        <end position="361"/>
    </location>
</feature>
<organism evidence="2 3">
    <name type="scientific">Caballeronia arvi</name>
    <dbReference type="NCBI Taxonomy" id="1777135"/>
    <lineage>
        <taxon>Bacteria</taxon>
        <taxon>Pseudomonadati</taxon>
        <taxon>Pseudomonadota</taxon>
        <taxon>Betaproteobacteria</taxon>
        <taxon>Burkholderiales</taxon>
        <taxon>Burkholderiaceae</taxon>
        <taxon>Caballeronia</taxon>
    </lineage>
</organism>
<keyword evidence="1" id="KW-0175">Coiled coil</keyword>
<name>A0A158KUM0_9BURK</name>
<evidence type="ECO:0000256" key="1">
    <source>
        <dbReference type="SAM" id="Coils"/>
    </source>
</evidence>
<keyword evidence="3" id="KW-1185">Reference proteome</keyword>
<dbReference type="OrthoDB" id="9036126at2"/>
<reference evidence="2" key="1">
    <citation type="submission" date="2016-01" db="EMBL/GenBank/DDBJ databases">
        <authorList>
            <person name="Peeters C."/>
        </authorList>
    </citation>
    <scope>NUCLEOTIDE SEQUENCE [LARGE SCALE GENOMIC DNA]</scope>
    <source>
        <strain evidence="2">LMG 29317</strain>
    </source>
</reference>
<dbReference type="EMBL" id="FCOM02000054">
    <property type="protein sequence ID" value="SAL84675.1"/>
    <property type="molecule type" value="Genomic_DNA"/>
</dbReference>
<comment type="caution">
    <text evidence="2">The sequence shown here is derived from an EMBL/GenBank/DDBJ whole genome shotgun (WGS) entry which is preliminary data.</text>
</comment>
<dbReference type="AlphaFoldDB" id="A0A158KUM0"/>